<keyword evidence="2" id="KW-1185">Reference proteome</keyword>
<evidence type="ECO:0000313" key="2">
    <source>
        <dbReference type="Proteomes" id="UP000030689"/>
    </source>
</evidence>
<protein>
    <submittedName>
        <fullName evidence="1">Uncharacterized protein</fullName>
    </submittedName>
</protein>
<dbReference type="EMBL" id="KI517455">
    <property type="protein sequence ID" value="ESQ44443.1"/>
    <property type="molecule type" value="Genomic_DNA"/>
</dbReference>
<name>V4LX12_EUTSA</name>
<organism evidence="1 2">
    <name type="scientific">Eutrema salsugineum</name>
    <name type="common">Saltwater cress</name>
    <name type="synonym">Sisymbrium salsugineum</name>
    <dbReference type="NCBI Taxonomy" id="72664"/>
    <lineage>
        <taxon>Eukaryota</taxon>
        <taxon>Viridiplantae</taxon>
        <taxon>Streptophyta</taxon>
        <taxon>Embryophyta</taxon>
        <taxon>Tracheophyta</taxon>
        <taxon>Spermatophyta</taxon>
        <taxon>Magnoliopsida</taxon>
        <taxon>eudicotyledons</taxon>
        <taxon>Gunneridae</taxon>
        <taxon>Pentapetalae</taxon>
        <taxon>rosids</taxon>
        <taxon>malvids</taxon>
        <taxon>Brassicales</taxon>
        <taxon>Brassicaceae</taxon>
        <taxon>Eutremeae</taxon>
        <taxon>Eutrema</taxon>
    </lineage>
</organism>
<accession>V4LX12</accession>
<dbReference type="KEGG" id="eus:EUTSA_v10006326mg"/>
<proteinExistence type="predicted"/>
<evidence type="ECO:0000313" key="1">
    <source>
        <dbReference type="EMBL" id="ESQ44443.1"/>
    </source>
</evidence>
<dbReference type="Gramene" id="ESQ44443">
    <property type="protein sequence ID" value="ESQ44443"/>
    <property type="gene ID" value="EUTSA_v10006326mg"/>
</dbReference>
<dbReference type="AlphaFoldDB" id="V4LX12"/>
<sequence length="109" mass="12300">MEPDVLFQRAGGDRIRNSVSSVGDNFVIFLSPSGCYLVIIRKHKHKIYTKEIILDHKQMTLRASCICYVQIPTYQLCLSLHNEAKGKDEFLSLQSSQSSTITAQLLSKP</sequence>
<gene>
    <name evidence="1" type="ORF">EUTSA_v10006326mg</name>
</gene>
<reference evidence="1 2" key="1">
    <citation type="journal article" date="2013" name="Front. Plant Sci.">
        <title>The Reference Genome of the Halophytic Plant Eutrema salsugineum.</title>
        <authorList>
            <person name="Yang R."/>
            <person name="Jarvis D.E."/>
            <person name="Chen H."/>
            <person name="Beilstein M.A."/>
            <person name="Grimwood J."/>
            <person name="Jenkins J."/>
            <person name="Shu S."/>
            <person name="Prochnik S."/>
            <person name="Xin M."/>
            <person name="Ma C."/>
            <person name="Schmutz J."/>
            <person name="Wing R.A."/>
            <person name="Mitchell-Olds T."/>
            <person name="Schumaker K.S."/>
            <person name="Wang X."/>
        </authorList>
    </citation>
    <scope>NUCLEOTIDE SEQUENCE [LARGE SCALE GENOMIC DNA]</scope>
</reference>
<dbReference type="Proteomes" id="UP000030689">
    <property type="component" value="Unassembled WGS sequence"/>
</dbReference>